<evidence type="ECO:0000256" key="5">
    <source>
        <dbReference type="RuleBase" id="RU363122"/>
    </source>
</evidence>
<dbReference type="AlphaFoldDB" id="A0A7I8V9H9"/>
<feature type="transmembrane region" description="Helical" evidence="5">
    <location>
        <begin position="152"/>
        <end position="174"/>
    </location>
</feature>
<dbReference type="EMBL" id="CAJFCJ010000003">
    <property type="protein sequence ID" value="CAD5112908.1"/>
    <property type="molecule type" value="Genomic_DNA"/>
</dbReference>
<evidence type="ECO:0000313" key="8">
    <source>
        <dbReference type="EMBL" id="CAD5112908.1"/>
    </source>
</evidence>
<feature type="coiled-coil region" evidence="6">
    <location>
        <begin position="79"/>
        <end position="110"/>
    </location>
</feature>
<evidence type="ECO:0000256" key="3">
    <source>
        <dbReference type="ARBA" id="ARBA00022989"/>
    </source>
</evidence>
<dbReference type="OrthoDB" id="242866at2759"/>
<dbReference type="InterPro" id="IPR007273">
    <property type="entry name" value="SCAMP"/>
</dbReference>
<dbReference type="Proteomes" id="UP000549394">
    <property type="component" value="Unassembled WGS sequence"/>
</dbReference>
<name>A0A7I8V9H9_9ANNE</name>
<protein>
    <recommendedName>
        <fullName evidence="5">Secretory carrier-associated membrane protein</fullName>
        <shortName evidence="5">Secretory carrier membrane protein</shortName>
    </recommendedName>
</protein>
<keyword evidence="9" id="KW-1185">Reference proteome</keyword>
<dbReference type="GO" id="GO:0032588">
    <property type="term" value="C:trans-Golgi network membrane"/>
    <property type="evidence" value="ECO:0007669"/>
    <property type="project" value="TreeGrafter"/>
</dbReference>
<evidence type="ECO:0000256" key="7">
    <source>
        <dbReference type="SAM" id="MobiDB-lite"/>
    </source>
</evidence>
<gene>
    <name evidence="8" type="ORF">DGYR_LOCUS1974</name>
</gene>
<evidence type="ECO:0000256" key="2">
    <source>
        <dbReference type="ARBA" id="ARBA00022692"/>
    </source>
</evidence>
<reference evidence="8 9" key="1">
    <citation type="submission" date="2020-08" db="EMBL/GenBank/DDBJ databases">
        <authorList>
            <person name="Hejnol A."/>
        </authorList>
    </citation>
    <scope>NUCLEOTIDE SEQUENCE [LARGE SCALE GENOMIC DNA]</scope>
</reference>
<organism evidence="8 9">
    <name type="scientific">Dimorphilus gyrociliatus</name>
    <dbReference type="NCBI Taxonomy" id="2664684"/>
    <lineage>
        <taxon>Eukaryota</taxon>
        <taxon>Metazoa</taxon>
        <taxon>Spiralia</taxon>
        <taxon>Lophotrochozoa</taxon>
        <taxon>Annelida</taxon>
        <taxon>Polychaeta</taxon>
        <taxon>Polychaeta incertae sedis</taxon>
        <taxon>Dinophilidae</taxon>
        <taxon>Dimorphilus</taxon>
    </lineage>
</organism>
<dbReference type="PANTHER" id="PTHR10687">
    <property type="entry name" value="SECRETORY CARRIER-ASSOCIATED MEMBRANE PROTEIN SCAMP"/>
    <property type="match status" value="1"/>
</dbReference>
<evidence type="ECO:0000256" key="4">
    <source>
        <dbReference type="ARBA" id="ARBA00023136"/>
    </source>
</evidence>
<comment type="caution">
    <text evidence="8">The sequence shown here is derived from an EMBL/GenBank/DDBJ whole genome shotgun (WGS) entry which is preliminary data.</text>
</comment>
<feature type="region of interest" description="Disordered" evidence="7">
    <location>
        <begin position="1"/>
        <end position="75"/>
    </location>
</feature>
<dbReference type="PANTHER" id="PTHR10687:SF2">
    <property type="entry name" value="SECRETORY CARRIER-ASSOCIATED MEMBRANE PROTEIN"/>
    <property type="match status" value="1"/>
</dbReference>
<evidence type="ECO:0000256" key="1">
    <source>
        <dbReference type="ARBA" id="ARBA00004141"/>
    </source>
</evidence>
<feature type="compositionally biased region" description="Polar residues" evidence="7">
    <location>
        <begin position="25"/>
        <end position="50"/>
    </location>
</feature>
<accession>A0A7I8V9H9</accession>
<keyword evidence="6" id="KW-0175">Coiled coil</keyword>
<proteinExistence type="inferred from homology"/>
<keyword evidence="5" id="KW-0813">Transport</keyword>
<dbReference type="GO" id="GO:0055038">
    <property type="term" value="C:recycling endosome membrane"/>
    <property type="evidence" value="ECO:0007669"/>
    <property type="project" value="TreeGrafter"/>
</dbReference>
<sequence length="286" mass="31510">MADADTNPFADPEAANPFADPAVQQAKSQSRPTINEFNPFSENTAAQSTHHVPPPQPAQTQPSIMKPTEEPPAYTPSAAQVATDDLQKRQEELEKKAAEIERREQELRNQQFGVRANNFPPLPQKCCVQPCFYQDISVEIPMEFQKIVRIGYIMWIVYSCCLAVNVLGTLAALAALGAGESHGQSFGLSILYFILFTPCSFACWFRPLYKAFSGVYVGIKSFGQDDTKGKPVAVHRIYRRSGASFEKAQQEFAKDIMSNKTVQKTAATAVSEAAQSQFSGGPGNRY</sequence>
<comment type="subcellular location">
    <subcellularLocation>
        <location evidence="1 5">Membrane</location>
        <topology evidence="1 5">Multi-pass membrane protein</topology>
    </subcellularLocation>
</comment>
<comment type="caution">
    <text evidence="5">Lacks conserved residue(s) required for the propagation of feature annotation.</text>
</comment>
<evidence type="ECO:0000313" key="9">
    <source>
        <dbReference type="Proteomes" id="UP000549394"/>
    </source>
</evidence>
<dbReference type="Pfam" id="PF04144">
    <property type="entry name" value="SCAMP"/>
    <property type="match status" value="1"/>
</dbReference>
<keyword evidence="3 5" id="KW-1133">Transmembrane helix</keyword>
<evidence type="ECO:0000256" key="6">
    <source>
        <dbReference type="SAM" id="Coils"/>
    </source>
</evidence>
<comment type="similarity">
    <text evidence="5">Belongs to the SCAMP family.</text>
</comment>
<keyword evidence="4 5" id="KW-0472">Membrane</keyword>
<feature type="transmembrane region" description="Helical" evidence="5">
    <location>
        <begin position="186"/>
        <end position="205"/>
    </location>
</feature>
<keyword evidence="2 5" id="KW-0812">Transmembrane</keyword>
<dbReference type="GO" id="GO:0015031">
    <property type="term" value="P:protein transport"/>
    <property type="evidence" value="ECO:0007669"/>
    <property type="project" value="InterPro"/>
</dbReference>